<dbReference type="Proteomes" id="UP000288805">
    <property type="component" value="Unassembled WGS sequence"/>
</dbReference>
<keyword evidence="1" id="KW-0472">Membrane</keyword>
<comment type="caution">
    <text evidence="2">The sequence shown here is derived from an EMBL/GenBank/DDBJ whole genome shotgun (WGS) entry which is preliminary data.</text>
</comment>
<sequence length="104" mass="12159">MSQILALSWQFCGFIYLVKWYRIYCLLLITSFFFQFQGSTPSSCWNKIFRRIRKMQNSASDGSSAEGGAEKLNESGFDMLAFPILRFSDLYRLLVRMTYCCKCL</sequence>
<reference evidence="2 3" key="1">
    <citation type="journal article" date="2018" name="PLoS Genet.">
        <title>Population sequencing reveals clonal diversity and ancestral inbreeding in the grapevine cultivar Chardonnay.</title>
        <authorList>
            <person name="Roach M.J."/>
            <person name="Johnson D.L."/>
            <person name="Bohlmann J."/>
            <person name="van Vuuren H.J."/>
            <person name="Jones S.J."/>
            <person name="Pretorius I.S."/>
            <person name="Schmidt S.A."/>
            <person name="Borneman A.R."/>
        </authorList>
    </citation>
    <scope>NUCLEOTIDE SEQUENCE [LARGE SCALE GENOMIC DNA]</scope>
    <source>
        <strain evidence="3">cv. Chardonnay</strain>
        <tissue evidence="2">Leaf</tissue>
    </source>
</reference>
<evidence type="ECO:0000256" key="1">
    <source>
        <dbReference type="SAM" id="Phobius"/>
    </source>
</evidence>
<feature type="transmembrane region" description="Helical" evidence="1">
    <location>
        <begin position="20"/>
        <end position="45"/>
    </location>
</feature>
<evidence type="ECO:0000313" key="3">
    <source>
        <dbReference type="Proteomes" id="UP000288805"/>
    </source>
</evidence>
<evidence type="ECO:0000313" key="2">
    <source>
        <dbReference type="EMBL" id="RVW36050.1"/>
    </source>
</evidence>
<dbReference type="EMBL" id="QGNW01001586">
    <property type="protein sequence ID" value="RVW36050.1"/>
    <property type="molecule type" value="Genomic_DNA"/>
</dbReference>
<dbReference type="AlphaFoldDB" id="A0A438DKP5"/>
<protein>
    <submittedName>
        <fullName evidence="2">Uncharacterized protein</fullName>
    </submittedName>
</protein>
<keyword evidence="1" id="KW-1133">Transmembrane helix</keyword>
<accession>A0A438DKP5</accession>
<gene>
    <name evidence="2" type="ORF">CK203_112719</name>
</gene>
<name>A0A438DKP5_VITVI</name>
<proteinExistence type="predicted"/>
<organism evidence="2 3">
    <name type="scientific">Vitis vinifera</name>
    <name type="common">Grape</name>
    <dbReference type="NCBI Taxonomy" id="29760"/>
    <lineage>
        <taxon>Eukaryota</taxon>
        <taxon>Viridiplantae</taxon>
        <taxon>Streptophyta</taxon>
        <taxon>Embryophyta</taxon>
        <taxon>Tracheophyta</taxon>
        <taxon>Spermatophyta</taxon>
        <taxon>Magnoliopsida</taxon>
        <taxon>eudicotyledons</taxon>
        <taxon>Gunneridae</taxon>
        <taxon>Pentapetalae</taxon>
        <taxon>rosids</taxon>
        <taxon>Vitales</taxon>
        <taxon>Vitaceae</taxon>
        <taxon>Viteae</taxon>
        <taxon>Vitis</taxon>
    </lineage>
</organism>
<keyword evidence="1" id="KW-0812">Transmembrane</keyword>